<keyword evidence="4 5" id="KW-0574">Periplasm</keyword>
<dbReference type="AlphaFoldDB" id="A0A086XZM9"/>
<evidence type="ECO:0000256" key="1">
    <source>
        <dbReference type="ARBA" id="ARBA00004418"/>
    </source>
</evidence>
<protein>
    <recommendedName>
        <fullName evidence="5">Putrescine-binding periplasmic protein</fullName>
    </recommendedName>
</protein>
<feature type="binding site" evidence="6">
    <location>
        <position position="320"/>
    </location>
    <ligand>
        <name>spermidine</name>
        <dbReference type="ChEBI" id="CHEBI:57834"/>
    </ligand>
</feature>
<comment type="subcellular location">
    <subcellularLocation>
        <location evidence="1 5">Periplasm</location>
    </subcellularLocation>
</comment>
<dbReference type="InterPro" id="IPR006059">
    <property type="entry name" value="SBP"/>
</dbReference>
<name>A0A086XZM9_9RHOB</name>
<dbReference type="eggNOG" id="COG0687">
    <property type="taxonomic scope" value="Bacteria"/>
</dbReference>
<evidence type="ECO:0000256" key="3">
    <source>
        <dbReference type="ARBA" id="ARBA00022729"/>
    </source>
</evidence>
<evidence type="ECO:0000256" key="6">
    <source>
        <dbReference type="PIRSR" id="PIRSR019574-1"/>
    </source>
</evidence>
<keyword evidence="9" id="KW-1185">Reference proteome</keyword>
<comment type="similarity">
    <text evidence="5">Belongs to the bacterial solute-binding protein PotD/PotF family.</text>
</comment>
<proteinExistence type="inferred from homology"/>
<evidence type="ECO:0000256" key="7">
    <source>
        <dbReference type="SAM" id="SignalP"/>
    </source>
</evidence>
<keyword evidence="3 7" id="KW-0732">Signal</keyword>
<dbReference type="InterPro" id="IPR001188">
    <property type="entry name" value="Sperm_putr-bd"/>
</dbReference>
<dbReference type="GO" id="GO:0015846">
    <property type="term" value="P:polyamine transport"/>
    <property type="evidence" value="ECO:0007669"/>
    <property type="project" value="InterPro"/>
</dbReference>
<dbReference type="PANTHER" id="PTHR30222">
    <property type="entry name" value="SPERMIDINE/PUTRESCINE-BINDING PERIPLASMIC PROTEIN"/>
    <property type="match status" value="1"/>
</dbReference>
<dbReference type="PRINTS" id="PR00909">
    <property type="entry name" value="SPERMDNBNDNG"/>
</dbReference>
<feature type="signal peptide" evidence="7">
    <location>
        <begin position="1"/>
        <end position="22"/>
    </location>
</feature>
<evidence type="ECO:0000256" key="5">
    <source>
        <dbReference type="PIRNR" id="PIRNR019574"/>
    </source>
</evidence>
<dbReference type="Proteomes" id="UP000028824">
    <property type="component" value="Unassembled WGS sequence"/>
</dbReference>
<evidence type="ECO:0000256" key="4">
    <source>
        <dbReference type="ARBA" id="ARBA00022764"/>
    </source>
</evidence>
<organism evidence="8 9">
    <name type="scientific">Paenirhodobacter enshiensis</name>
    <dbReference type="NCBI Taxonomy" id="1105367"/>
    <lineage>
        <taxon>Bacteria</taxon>
        <taxon>Pseudomonadati</taxon>
        <taxon>Pseudomonadota</taxon>
        <taxon>Alphaproteobacteria</taxon>
        <taxon>Rhodobacterales</taxon>
        <taxon>Rhodobacter group</taxon>
        <taxon>Paenirhodobacter</taxon>
    </lineage>
</organism>
<dbReference type="SUPFAM" id="SSF53850">
    <property type="entry name" value="Periplasmic binding protein-like II"/>
    <property type="match status" value="1"/>
</dbReference>
<dbReference type="PANTHER" id="PTHR30222:SF12">
    <property type="entry name" value="NORSPERMIDINE SENSOR"/>
    <property type="match status" value="1"/>
</dbReference>
<sequence length="339" mass="36893">MTKTSLMLGTALSLGLALPAGAETLNLYTWADSISPDLIQKFEKDTGITVNVSSYTSNEDALTKLQSGASGYDLVTPSQHFVKIMIDQGLLEDIDAADMPAFSNLEDKWKHQWWDPKNDYSIPVAYGTAGFAVNRTLYKGPVDSWKVLFEPGADLKGKIGMMGAPDEVVSAAEIYLGVPFCTEDKAEMKKVYDLLKAQKPAVATYSSDNISNSLAGGEVAAHFWWDGEELKARTEGAPVEYAMPKEGLVGWLDSFVVPKGAEHVAAAKKFIDFMSTTENATEQANFYSHASPMKIDPAKAKYTPQNAPEIFPSVPVKFAQACSPAAQDLVTKVWTDLLQ</sequence>
<accession>A0A086XZM9</accession>
<dbReference type="RefSeq" id="WP_036636472.1">
    <property type="nucleotide sequence ID" value="NZ_JAYRMG010000001.1"/>
</dbReference>
<dbReference type="STRING" id="1105367.CG50_15825"/>
<dbReference type="GO" id="GO:0019808">
    <property type="term" value="F:polyamine binding"/>
    <property type="evidence" value="ECO:0007669"/>
    <property type="project" value="InterPro"/>
</dbReference>
<dbReference type="PIRSF" id="PIRSF019574">
    <property type="entry name" value="Periplasmic_polyamine_BP"/>
    <property type="match status" value="1"/>
</dbReference>
<dbReference type="GO" id="GO:0042597">
    <property type="term" value="C:periplasmic space"/>
    <property type="evidence" value="ECO:0007669"/>
    <property type="project" value="UniProtKB-SubCell"/>
</dbReference>
<comment type="caution">
    <text evidence="8">The sequence shown here is derived from an EMBL/GenBank/DDBJ whole genome shotgun (WGS) entry which is preliminary data.</text>
</comment>
<comment type="function">
    <text evidence="5">Required for the activity of the bacterial periplasmic transport system of putrescine.</text>
</comment>
<dbReference type="Gene3D" id="3.40.190.10">
    <property type="entry name" value="Periplasmic binding protein-like II"/>
    <property type="match status" value="2"/>
</dbReference>
<evidence type="ECO:0000313" key="9">
    <source>
        <dbReference type="Proteomes" id="UP000028824"/>
    </source>
</evidence>
<evidence type="ECO:0000313" key="8">
    <source>
        <dbReference type="EMBL" id="KFI27479.1"/>
    </source>
</evidence>
<keyword evidence="2 5" id="KW-0813">Transport</keyword>
<dbReference type="EMBL" id="JFZB01000009">
    <property type="protein sequence ID" value="KFI27479.1"/>
    <property type="molecule type" value="Genomic_DNA"/>
</dbReference>
<gene>
    <name evidence="8" type="ORF">CG50_15825</name>
</gene>
<reference evidence="8 9" key="1">
    <citation type="submission" date="2014-03" db="EMBL/GenBank/DDBJ databases">
        <title>Genome of Paenirhodobacter enshiensis DW2-9.</title>
        <authorList>
            <person name="Wang D."/>
            <person name="Wang G."/>
        </authorList>
    </citation>
    <scope>NUCLEOTIDE SEQUENCE [LARGE SCALE GENOMIC DNA]</scope>
    <source>
        <strain evidence="8 9">DW2-9</strain>
    </source>
</reference>
<evidence type="ECO:0000256" key="2">
    <source>
        <dbReference type="ARBA" id="ARBA00022448"/>
    </source>
</evidence>
<feature type="chain" id="PRO_5005412440" description="Putrescine-binding periplasmic protein" evidence="7">
    <location>
        <begin position="23"/>
        <end position="339"/>
    </location>
</feature>
<dbReference type="Pfam" id="PF13416">
    <property type="entry name" value="SBP_bac_8"/>
    <property type="match status" value="1"/>
</dbReference>